<dbReference type="Pfam" id="PF01810">
    <property type="entry name" value="LysE"/>
    <property type="match status" value="1"/>
</dbReference>
<sequence>MSPFLTVAYASVVTCVGLNVAHRPTVVAVPAAALSGFLTALTLIVAIGAQNAFVLRQGIRREHVLPVVVVCAAADALLIAAGVAGLGVLVTEHPVALTVTRYGGAAFLLVLAFGAARRARHPEHLDPSADGPAGLAAVLGTCLALTFLNPHVYLDTVVLLGSLAHQHDPGAWAFALGAACASVVWFTGLGFGAALLRPVFARPRAWQVLDVVVALVMATLAVLLVV</sequence>
<evidence type="ECO:0000256" key="5">
    <source>
        <dbReference type="ARBA" id="ARBA00023136"/>
    </source>
</evidence>
<organism evidence="7 8">
    <name type="scientific">Cellulomonas rhizosphaerae</name>
    <dbReference type="NCBI Taxonomy" id="2293719"/>
    <lineage>
        <taxon>Bacteria</taxon>
        <taxon>Bacillati</taxon>
        <taxon>Actinomycetota</taxon>
        <taxon>Actinomycetes</taxon>
        <taxon>Micrococcales</taxon>
        <taxon>Cellulomonadaceae</taxon>
        <taxon>Cellulomonas</taxon>
    </lineage>
</organism>
<feature type="transmembrane region" description="Helical" evidence="6">
    <location>
        <begin position="208"/>
        <end position="225"/>
    </location>
</feature>
<evidence type="ECO:0000256" key="2">
    <source>
        <dbReference type="ARBA" id="ARBA00022475"/>
    </source>
</evidence>
<feature type="transmembrane region" description="Helical" evidence="6">
    <location>
        <begin position="31"/>
        <end position="55"/>
    </location>
</feature>
<dbReference type="PANTHER" id="PTHR30086">
    <property type="entry name" value="ARGININE EXPORTER PROTEIN ARGO"/>
    <property type="match status" value="1"/>
</dbReference>
<dbReference type="GO" id="GO:0005886">
    <property type="term" value="C:plasma membrane"/>
    <property type="evidence" value="ECO:0007669"/>
    <property type="project" value="UniProtKB-SubCell"/>
</dbReference>
<dbReference type="GO" id="GO:0015171">
    <property type="term" value="F:amino acid transmembrane transporter activity"/>
    <property type="evidence" value="ECO:0007669"/>
    <property type="project" value="TreeGrafter"/>
</dbReference>
<comment type="subcellular location">
    <subcellularLocation>
        <location evidence="1">Cell membrane</location>
        <topology evidence="1">Multi-pass membrane protein</topology>
    </subcellularLocation>
</comment>
<dbReference type="AlphaFoldDB" id="A0A413RK34"/>
<feature type="transmembrane region" description="Helical" evidence="6">
    <location>
        <begin position="102"/>
        <end position="119"/>
    </location>
</feature>
<dbReference type="EMBL" id="QWKP01000207">
    <property type="protein sequence ID" value="RHA39160.1"/>
    <property type="molecule type" value="Genomic_DNA"/>
</dbReference>
<evidence type="ECO:0000313" key="8">
    <source>
        <dbReference type="Proteomes" id="UP000283374"/>
    </source>
</evidence>
<accession>A0A413RK34</accession>
<protein>
    <submittedName>
        <fullName evidence="7">Amino acid transporter</fullName>
    </submittedName>
</protein>
<dbReference type="InterPro" id="IPR001123">
    <property type="entry name" value="LeuE-type"/>
</dbReference>
<keyword evidence="5 6" id="KW-0472">Membrane</keyword>
<dbReference type="OrthoDB" id="5638726at2"/>
<feature type="transmembrane region" description="Helical" evidence="6">
    <location>
        <begin position="131"/>
        <end position="152"/>
    </location>
</feature>
<keyword evidence="3 6" id="KW-0812">Transmembrane</keyword>
<feature type="transmembrane region" description="Helical" evidence="6">
    <location>
        <begin position="172"/>
        <end position="196"/>
    </location>
</feature>
<evidence type="ECO:0000313" key="7">
    <source>
        <dbReference type="EMBL" id="RHA39160.1"/>
    </source>
</evidence>
<name>A0A413RK34_9CELL</name>
<keyword evidence="4 6" id="KW-1133">Transmembrane helix</keyword>
<evidence type="ECO:0000256" key="3">
    <source>
        <dbReference type="ARBA" id="ARBA00022692"/>
    </source>
</evidence>
<evidence type="ECO:0000256" key="4">
    <source>
        <dbReference type="ARBA" id="ARBA00022989"/>
    </source>
</evidence>
<gene>
    <name evidence="7" type="ORF">D1825_12475</name>
</gene>
<evidence type="ECO:0000256" key="6">
    <source>
        <dbReference type="SAM" id="Phobius"/>
    </source>
</evidence>
<keyword evidence="2" id="KW-1003">Cell membrane</keyword>
<proteinExistence type="predicted"/>
<evidence type="ECO:0000256" key="1">
    <source>
        <dbReference type="ARBA" id="ARBA00004651"/>
    </source>
</evidence>
<dbReference type="PANTHER" id="PTHR30086:SF20">
    <property type="entry name" value="ARGININE EXPORTER PROTEIN ARGO-RELATED"/>
    <property type="match status" value="1"/>
</dbReference>
<keyword evidence="8" id="KW-1185">Reference proteome</keyword>
<comment type="caution">
    <text evidence="7">The sequence shown here is derived from an EMBL/GenBank/DDBJ whole genome shotgun (WGS) entry which is preliminary data.</text>
</comment>
<dbReference type="Proteomes" id="UP000283374">
    <property type="component" value="Unassembled WGS sequence"/>
</dbReference>
<reference evidence="7 8" key="1">
    <citation type="submission" date="2018-08" db="EMBL/GenBank/DDBJ databases">
        <title>Cellulomonas rhizosphaerae sp. nov., a novel actinomycete isolated from soil.</title>
        <authorList>
            <person name="Tian Y."/>
        </authorList>
    </citation>
    <scope>NUCLEOTIDE SEQUENCE [LARGE SCALE GENOMIC DNA]</scope>
    <source>
        <strain evidence="7 8">NEAU-TCZ24</strain>
    </source>
</reference>
<feature type="transmembrane region" description="Helical" evidence="6">
    <location>
        <begin position="67"/>
        <end position="90"/>
    </location>
</feature>